<sequence>MNRPAKKRFGESTLSQPSTPTPDQLMFPSLNAAVPPEVPAPSVAEPVLDKDRWVAFGSYTRLGTYLQLKQAEFWEPGFEIREFVEQALQAALAQLPSAQKELPPHVLDKLLKTNRKLSPK</sequence>
<evidence type="ECO:0000313" key="2">
    <source>
        <dbReference type="EMBL" id="OUJ67760.1"/>
    </source>
</evidence>
<evidence type="ECO:0000256" key="1">
    <source>
        <dbReference type="SAM" id="MobiDB-lite"/>
    </source>
</evidence>
<comment type="caution">
    <text evidence="2">The sequence shown here is derived from an EMBL/GenBank/DDBJ whole genome shotgun (WGS) entry which is preliminary data.</text>
</comment>
<dbReference type="OrthoDB" id="887083at2"/>
<reference evidence="2 3" key="1">
    <citation type="submission" date="2017-01" db="EMBL/GenBank/DDBJ databases">
        <title>A new Hymenobacter.</title>
        <authorList>
            <person name="Liang Y."/>
            <person name="Feng F."/>
        </authorList>
    </citation>
    <scope>NUCLEOTIDE SEQUENCE [LARGE SCALE GENOMIC DNA]</scope>
    <source>
        <strain evidence="2">MIMBbqt21</strain>
    </source>
</reference>
<feature type="region of interest" description="Disordered" evidence="1">
    <location>
        <begin position="1"/>
        <end position="27"/>
    </location>
</feature>
<dbReference type="EMBL" id="MTSE01000065">
    <property type="protein sequence ID" value="OUJ67760.1"/>
    <property type="molecule type" value="Genomic_DNA"/>
</dbReference>
<accession>A0A243W526</accession>
<dbReference type="RefSeq" id="WP_086597527.1">
    <property type="nucleotide sequence ID" value="NZ_MTSE01000065.1"/>
</dbReference>
<gene>
    <name evidence="2" type="ORF">BXP70_28590</name>
</gene>
<organism evidence="2 3">
    <name type="scientific">Hymenobacter crusticola</name>
    <dbReference type="NCBI Taxonomy" id="1770526"/>
    <lineage>
        <taxon>Bacteria</taxon>
        <taxon>Pseudomonadati</taxon>
        <taxon>Bacteroidota</taxon>
        <taxon>Cytophagia</taxon>
        <taxon>Cytophagales</taxon>
        <taxon>Hymenobacteraceae</taxon>
        <taxon>Hymenobacter</taxon>
    </lineage>
</organism>
<feature type="compositionally biased region" description="Polar residues" evidence="1">
    <location>
        <begin position="12"/>
        <end position="22"/>
    </location>
</feature>
<dbReference type="Proteomes" id="UP000194873">
    <property type="component" value="Unassembled WGS sequence"/>
</dbReference>
<proteinExistence type="predicted"/>
<evidence type="ECO:0000313" key="3">
    <source>
        <dbReference type="Proteomes" id="UP000194873"/>
    </source>
</evidence>
<name>A0A243W526_9BACT</name>
<keyword evidence="3" id="KW-1185">Reference proteome</keyword>
<protein>
    <submittedName>
        <fullName evidence="2">Uncharacterized protein</fullName>
    </submittedName>
</protein>
<dbReference type="AlphaFoldDB" id="A0A243W526"/>